<dbReference type="EMBL" id="GGEC01086675">
    <property type="protein sequence ID" value="MBX67159.1"/>
    <property type="molecule type" value="Transcribed_RNA"/>
</dbReference>
<accession>A0A2P2QJI5</accession>
<feature type="compositionally biased region" description="Polar residues" evidence="1">
    <location>
        <begin position="17"/>
        <end position="29"/>
    </location>
</feature>
<proteinExistence type="predicted"/>
<name>A0A2P2QJI5_RHIMU</name>
<protein>
    <submittedName>
        <fullName evidence="2">Uncharacterized protein</fullName>
    </submittedName>
</protein>
<organism evidence="2">
    <name type="scientific">Rhizophora mucronata</name>
    <name type="common">Asiatic mangrove</name>
    <dbReference type="NCBI Taxonomy" id="61149"/>
    <lineage>
        <taxon>Eukaryota</taxon>
        <taxon>Viridiplantae</taxon>
        <taxon>Streptophyta</taxon>
        <taxon>Embryophyta</taxon>
        <taxon>Tracheophyta</taxon>
        <taxon>Spermatophyta</taxon>
        <taxon>Magnoliopsida</taxon>
        <taxon>eudicotyledons</taxon>
        <taxon>Gunneridae</taxon>
        <taxon>Pentapetalae</taxon>
        <taxon>rosids</taxon>
        <taxon>fabids</taxon>
        <taxon>Malpighiales</taxon>
        <taxon>Rhizophoraceae</taxon>
        <taxon>Rhizophora</taxon>
    </lineage>
</organism>
<evidence type="ECO:0000256" key="1">
    <source>
        <dbReference type="SAM" id="MobiDB-lite"/>
    </source>
</evidence>
<sequence length="29" mass="3207">MPNSSTQLNRARPNSFHVKSSVQGLETYG</sequence>
<reference evidence="2" key="1">
    <citation type="submission" date="2018-02" db="EMBL/GenBank/DDBJ databases">
        <title>Rhizophora mucronata_Transcriptome.</title>
        <authorList>
            <person name="Meera S.P."/>
            <person name="Sreeshan A."/>
            <person name="Augustine A."/>
        </authorList>
    </citation>
    <scope>NUCLEOTIDE SEQUENCE</scope>
    <source>
        <tissue evidence="2">Leaf</tissue>
    </source>
</reference>
<evidence type="ECO:0000313" key="2">
    <source>
        <dbReference type="EMBL" id="MBX67159.1"/>
    </source>
</evidence>
<feature type="region of interest" description="Disordered" evidence="1">
    <location>
        <begin position="1"/>
        <end position="29"/>
    </location>
</feature>
<dbReference type="AlphaFoldDB" id="A0A2P2QJI5"/>